<evidence type="ECO:0000256" key="1">
    <source>
        <dbReference type="SAM" id="MobiDB-lite"/>
    </source>
</evidence>
<dbReference type="EMBL" id="PXYW01000028">
    <property type="protein sequence ID" value="PSR33033.1"/>
    <property type="molecule type" value="Genomic_DNA"/>
</dbReference>
<dbReference type="AlphaFoldDB" id="A0A2T2XEU4"/>
<name>A0A2T2XEU4_9FIRM</name>
<sequence length="75" mass="8791">MASKKFVQLERHVEAEYRKKGYGLKKARRIGKAVAGEVATRKHKRRGTRHVKRAARSVTRGLTRFGRRVWNRSIF</sequence>
<organism evidence="2 3">
    <name type="scientific">Sulfobacillus benefaciens</name>
    <dbReference type="NCBI Taxonomy" id="453960"/>
    <lineage>
        <taxon>Bacteria</taxon>
        <taxon>Bacillati</taxon>
        <taxon>Bacillota</taxon>
        <taxon>Clostridia</taxon>
        <taxon>Eubacteriales</taxon>
        <taxon>Clostridiales Family XVII. Incertae Sedis</taxon>
        <taxon>Sulfobacillus</taxon>
    </lineage>
</organism>
<reference evidence="2 3" key="1">
    <citation type="journal article" date="2014" name="BMC Genomics">
        <title>Comparison of environmental and isolate Sulfobacillus genomes reveals diverse carbon, sulfur, nitrogen, and hydrogen metabolisms.</title>
        <authorList>
            <person name="Justice N.B."/>
            <person name="Norman A."/>
            <person name="Brown C.T."/>
            <person name="Singh A."/>
            <person name="Thomas B.C."/>
            <person name="Banfield J.F."/>
        </authorList>
    </citation>
    <scope>NUCLEOTIDE SEQUENCE [LARGE SCALE GENOMIC DNA]</scope>
    <source>
        <strain evidence="2">AMDSBA4</strain>
    </source>
</reference>
<evidence type="ECO:0000313" key="3">
    <source>
        <dbReference type="Proteomes" id="UP000242972"/>
    </source>
</evidence>
<comment type="caution">
    <text evidence="2">The sequence shown here is derived from an EMBL/GenBank/DDBJ whole genome shotgun (WGS) entry which is preliminary data.</text>
</comment>
<protein>
    <submittedName>
        <fullName evidence="2">Uncharacterized protein</fullName>
    </submittedName>
</protein>
<proteinExistence type="predicted"/>
<accession>A0A2T2XEU4</accession>
<dbReference type="Proteomes" id="UP000242972">
    <property type="component" value="Unassembled WGS sequence"/>
</dbReference>
<evidence type="ECO:0000313" key="2">
    <source>
        <dbReference type="EMBL" id="PSR33033.1"/>
    </source>
</evidence>
<gene>
    <name evidence="2" type="ORF">C7B46_11565</name>
</gene>
<feature type="region of interest" description="Disordered" evidence="1">
    <location>
        <begin position="34"/>
        <end position="56"/>
    </location>
</feature>
<feature type="compositionally biased region" description="Basic residues" evidence="1">
    <location>
        <begin position="41"/>
        <end position="55"/>
    </location>
</feature>